<reference evidence="4 6" key="1">
    <citation type="submission" date="2016-05" db="EMBL/GenBank/DDBJ databases">
        <authorList>
            <person name="Johnson T.J."/>
            <person name="Youmans B.P."/>
            <person name="Case K.A."/>
        </authorList>
    </citation>
    <scope>NUCLEOTIDE SEQUENCE [LARGE SCALE GENOMIC DNA]</scope>
    <source>
        <strain evidence="4 6">UMNLC6</strain>
    </source>
</reference>
<evidence type="ECO:0000256" key="2">
    <source>
        <dbReference type="ARBA" id="ARBA00022649"/>
    </source>
</evidence>
<evidence type="ECO:0000313" key="6">
    <source>
        <dbReference type="Proteomes" id="UP000198437"/>
    </source>
</evidence>
<evidence type="ECO:0000313" key="7">
    <source>
        <dbReference type="Proteomes" id="UP000322051"/>
    </source>
</evidence>
<dbReference type="PANTHER" id="PTHR38781:SF1">
    <property type="entry name" value="ANTITOXIN DINJ-RELATED"/>
    <property type="match status" value="1"/>
</dbReference>
<name>A0A1C2D454_9LACO</name>
<dbReference type="NCBIfam" id="TIGR02384">
    <property type="entry name" value="RelB_DinJ"/>
    <property type="match status" value="1"/>
</dbReference>
<dbReference type="EMBL" id="LYQW01000019">
    <property type="protein sequence ID" value="OXC22913.1"/>
    <property type="molecule type" value="Genomic_DNA"/>
</dbReference>
<dbReference type="InterPro" id="IPR013321">
    <property type="entry name" value="Arc_rbn_hlx_hlx"/>
</dbReference>
<evidence type="ECO:0000256" key="1">
    <source>
        <dbReference type="ARBA" id="ARBA00010562"/>
    </source>
</evidence>
<evidence type="ECO:0000313" key="3">
    <source>
        <dbReference type="EMBL" id="KAA8798147.1"/>
    </source>
</evidence>
<comment type="similarity">
    <text evidence="1">Belongs to the RelB/DinJ antitoxin family.</text>
</comment>
<keyword evidence="2" id="KW-1277">Toxin-antitoxin system</keyword>
<accession>A0A1C2D454</accession>
<dbReference type="GO" id="GO:0006351">
    <property type="term" value="P:DNA-templated transcription"/>
    <property type="evidence" value="ECO:0007669"/>
    <property type="project" value="TreeGrafter"/>
</dbReference>
<dbReference type="EMBL" id="VUAO01000011">
    <property type="protein sequence ID" value="KAA8798147.1"/>
    <property type="molecule type" value="Genomic_DNA"/>
</dbReference>
<dbReference type="GO" id="GO:0006355">
    <property type="term" value="P:regulation of DNA-templated transcription"/>
    <property type="evidence" value="ECO:0007669"/>
    <property type="project" value="InterPro"/>
</dbReference>
<protein>
    <submittedName>
        <fullName evidence="3">Type II toxin-antitoxin system RelB/DinJ family antitoxin</fullName>
    </submittedName>
</protein>
<dbReference type="GeneID" id="69822532"/>
<reference evidence="5 8" key="3">
    <citation type="submission" date="2019-12" db="EMBL/GenBank/DDBJ databases">
        <title>Complete Genome Sequences of Lactobacillus strains, C25 and P38, Isolated from Chicken Cecum.</title>
        <authorList>
            <person name="Hassan H.M."/>
            <person name="Mendoza M."/>
            <person name="Rezvani M."/>
            <person name="Koci M.D."/>
            <person name="Dickey A.N."/>
            <person name="Scholl E.H."/>
        </authorList>
    </citation>
    <scope>NUCLEOTIDE SEQUENCE [LARGE SCALE GENOMIC DNA]</scope>
    <source>
        <strain evidence="5 8">C25</strain>
    </source>
</reference>
<proteinExistence type="inferred from homology"/>
<organism evidence="4 6">
    <name type="scientific">Lactobacillus crispatus</name>
    <dbReference type="NCBI Taxonomy" id="47770"/>
    <lineage>
        <taxon>Bacteria</taxon>
        <taxon>Bacillati</taxon>
        <taxon>Bacillota</taxon>
        <taxon>Bacilli</taxon>
        <taxon>Lactobacillales</taxon>
        <taxon>Lactobacillaceae</taxon>
        <taxon>Lactobacillus</taxon>
    </lineage>
</organism>
<dbReference type="EMBL" id="CP047142">
    <property type="protein sequence ID" value="QHQ67265.1"/>
    <property type="molecule type" value="Genomic_DNA"/>
</dbReference>
<evidence type="ECO:0000313" key="4">
    <source>
        <dbReference type="EMBL" id="OXC22913.1"/>
    </source>
</evidence>
<reference evidence="3 7" key="2">
    <citation type="submission" date="2019-09" db="EMBL/GenBank/DDBJ databases">
        <title>Comparative analysis of L. crispatus genomes revealed niche specific adaptation to different host and body sites.</title>
        <authorList>
            <person name="Pan M."/>
            <person name="Hidalgo-Cantabrana C."/>
            <person name="Barrangou R."/>
        </authorList>
    </citation>
    <scope>NUCLEOTIDE SEQUENCE [LARGE SCALE GENOMIC DNA]</scope>
    <source>
        <strain evidence="3 7">NCK973</strain>
    </source>
</reference>
<gene>
    <name evidence="4" type="ORF">AYP82_08655</name>
    <name evidence="3" type="ORF">F1C02_05180</name>
    <name evidence="5" type="ORF">GSR61_00800</name>
</gene>
<dbReference type="Pfam" id="PF04221">
    <property type="entry name" value="RelB"/>
    <property type="match status" value="1"/>
</dbReference>
<dbReference type="Proteomes" id="UP000198437">
    <property type="component" value="Unassembled WGS sequence"/>
</dbReference>
<dbReference type="Proteomes" id="UP000464915">
    <property type="component" value="Chromosome"/>
</dbReference>
<dbReference type="RefSeq" id="WP_013085690.1">
    <property type="nucleotide sequence ID" value="NZ_CP039266.1"/>
</dbReference>
<dbReference type="AlphaFoldDB" id="A0A1C2D454"/>
<dbReference type="PANTHER" id="PTHR38781">
    <property type="entry name" value="ANTITOXIN DINJ-RELATED"/>
    <property type="match status" value="1"/>
</dbReference>
<dbReference type="Gene3D" id="1.10.1220.10">
    <property type="entry name" value="Met repressor-like"/>
    <property type="match status" value="1"/>
</dbReference>
<dbReference type="Proteomes" id="UP000322051">
    <property type="component" value="Unassembled WGS sequence"/>
</dbReference>
<dbReference type="InterPro" id="IPR007337">
    <property type="entry name" value="RelB/DinJ"/>
</dbReference>
<sequence length="98" mass="10811">MTTASINFKVDAKTKSLFNQAAEKMGLTSSALLNVFVTRVAREQAVPFSLKVVPDKNKSFDEESKKAMVKELAIVNGLIPDDDNTVDNLDEYFKNLGV</sequence>
<evidence type="ECO:0000313" key="5">
    <source>
        <dbReference type="EMBL" id="QHQ67265.1"/>
    </source>
</evidence>
<accession>A0A6P1TU50</accession>
<evidence type="ECO:0000313" key="8">
    <source>
        <dbReference type="Proteomes" id="UP000464915"/>
    </source>
</evidence>